<keyword evidence="1" id="KW-1003">Cell membrane</keyword>
<dbReference type="Proteomes" id="UP001144612">
    <property type="component" value="Unassembled WGS sequence"/>
</dbReference>
<feature type="transmembrane region" description="Helical" evidence="8">
    <location>
        <begin position="107"/>
        <end position="124"/>
    </location>
</feature>
<protein>
    <submittedName>
        <fullName evidence="9">Accessory gene regulator B family protein</fullName>
    </submittedName>
</protein>
<evidence type="ECO:0000256" key="6">
    <source>
        <dbReference type="ARBA" id="ARBA00022989"/>
    </source>
</evidence>
<gene>
    <name evidence="9" type="ORF">OW729_07690</name>
</gene>
<keyword evidence="4 8" id="KW-0812">Transmembrane</keyword>
<sequence length="197" mass="22692">MIEKMTNDLVKQMSNEKLIDVKKEKDYVYAFTCMIEKILTLGTIIIISICLNLFINTLIFLIFFLSLRKRTGGYHANTFLQCYLGTVSTYMLIVFVDNFLLRNFRSLEVFLIISIVIIWMIGTINHPNMNMNSYELLESKKAARLILMLESGIIYFSIFAGVNPISINYMSISIILCAVLLLIAKILNQEVKKYEEG</sequence>
<evidence type="ECO:0000313" key="9">
    <source>
        <dbReference type="EMBL" id="MCY6958482.1"/>
    </source>
</evidence>
<feature type="transmembrane region" description="Helical" evidence="8">
    <location>
        <begin position="79"/>
        <end position="101"/>
    </location>
</feature>
<evidence type="ECO:0000256" key="7">
    <source>
        <dbReference type="ARBA" id="ARBA00023136"/>
    </source>
</evidence>
<evidence type="ECO:0000256" key="1">
    <source>
        <dbReference type="ARBA" id="ARBA00022475"/>
    </source>
</evidence>
<evidence type="ECO:0000256" key="5">
    <source>
        <dbReference type="ARBA" id="ARBA00022801"/>
    </source>
</evidence>
<name>A0ABT4D855_9CLOT</name>
<accession>A0ABT4D855</accession>
<evidence type="ECO:0000256" key="8">
    <source>
        <dbReference type="SAM" id="Phobius"/>
    </source>
</evidence>
<evidence type="ECO:0000256" key="4">
    <source>
        <dbReference type="ARBA" id="ARBA00022692"/>
    </source>
</evidence>
<evidence type="ECO:0000256" key="3">
    <source>
        <dbReference type="ARBA" id="ARBA00022670"/>
    </source>
</evidence>
<dbReference type="RefSeq" id="WP_268060896.1">
    <property type="nucleotide sequence ID" value="NZ_JAPQFJ010000006.1"/>
</dbReference>
<keyword evidence="5" id="KW-0378">Hydrolase</keyword>
<evidence type="ECO:0000256" key="2">
    <source>
        <dbReference type="ARBA" id="ARBA00022654"/>
    </source>
</evidence>
<keyword evidence="3" id="KW-0645">Protease</keyword>
<evidence type="ECO:0000313" key="10">
    <source>
        <dbReference type="Proteomes" id="UP001144612"/>
    </source>
</evidence>
<keyword evidence="6 8" id="KW-1133">Transmembrane helix</keyword>
<keyword evidence="2" id="KW-0673">Quorum sensing</keyword>
<dbReference type="SMART" id="SM00793">
    <property type="entry name" value="AgrB"/>
    <property type="match status" value="1"/>
</dbReference>
<dbReference type="EMBL" id="JAPQFJ010000006">
    <property type="protein sequence ID" value="MCY6958482.1"/>
    <property type="molecule type" value="Genomic_DNA"/>
</dbReference>
<reference evidence="9" key="1">
    <citation type="submission" date="2022-12" db="EMBL/GenBank/DDBJ databases">
        <title>Clostridium sp. nov., isolated from industrial wastewater.</title>
        <authorList>
            <person name="Jiayan W."/>
        </authorList>
    </citation>
    <scope>NUCLEOTIDE SEQUENCE</scope>
    <source>
        <strain evidence="9">ZC22-4</strain>
    </source>
</reference>
<keyword evidence="7 8" id="KW-0472">Membrane</keyword>
<organism evidence="9 10">
    <name type="scientific">Clostridium brassicae</name>
    <dbReference type="NCBI Taxonomy" id="2999072"/>
    <lineage>
        <taxon>Bacteria</taxon>
        <taxon>Bacillati</taxon>
        <taxon>Bacillota</taxon>
        <taxon>Clostridia</taxon>
        <taxon>Eubacteriales</taxon>
        <taxon>Clostridiaceae</taxon>
        <taxon>Clostridium</taxon>
    </lineage>
</organism>
<feature type="transmembrane region" description="Helical" evidence="8">
    <location>
        <begin position="44"/>
        <end position="67"/>
    </location>
</feature>
<feature type="transmembrane region" description="Helical" evidence="8">
    <location>
        <begin position="168"/>
        <end position="187"/>
    </location>
</feature>
<dbReference type="InterPro" id="IPR006741">
    <property type="entry name" value="AgrB"/>
</dbReference>
<dbReference type="Pfam" id="PF04647">
    <property type="entry name" value="AgrB"/>
    <property type="match status" value="1"/>
</dbReference>
<keyword evidence="10" id="KW-1185">Reference proteome</keyword>
<comment type="caution">
    <text evidence="9">The sequence shown here is derived from an EMBL/GenBank/DDBJ whole genome shotgun (WGS) entry which is preliminary data.</text>
</comment>
<proteinExistence type="predicted"/>